<dbReference type="Proteomes" id="UP000019365">
    <property type="component" value="Unassembled WGS sequence"/>
</dbReference>
<reference evidence="2 3" key="1">
    <citation type="journal article" date="2014" name="PLoS ONE">
        <title>Rumen cellulosomics: divergent fiber-degrading strategies revealed by comparative genome-wide analysis of six ruminococcal strains.</title>
        <authorList>
            <person name="Dassa B."/>
            <person name="Borovok I."/>
            <person name="Ruimy-Israeli V."/>
            <person name="Lamed R."/>
            <person name="Flint H.J."/>
            <person name="Duncan S.H."/>
            <person name="Henrissat B."/>
            <person name="Coutinho P."/>
            <person name="Morrison M."/>
            <person name="Mosoni P."/>
            <person name="Yeoman C.J."/>
            <person name="White B.A."/>
            <person name="Bayer E.A."/>
        </authorList>
    </citation>
    <scope>NUCLEOTIDE SEQUENCE [LARGE SCALE GENOMIC DNA]</scope>
    <source>
        <strain evidence="2 3">007c</strain>
    </source>
</reference>
<keyword evidence="1" id="KW-1133">Transmembrane helix</keyword>
<proteinExistence type="predicted"/>
<name>W7UGV5_RUMFL</name>
<evidence type="ECO:0000256" key="1">
    <source>
        <dbReference type="SAM" id="Phobius"/>
    </source>
</evidence>
<dbReference type="RefSeq" id="WP_037297882.1">
    <property type="nucleotide sequence ID" value="NZ_ATAX01000016.1"/>
</dbReference>
<evidence type="ECO:0000313" key="2">
    <source>
        <dbReference type="EMBL" id="EWM54421.1"/>
    </source>
</evidence>
<keyword evidence="1" id="KW-0472">Membrane</keyword>
<organism evidence="2 3">
    <name type="scientific">Ruminococcus flavefaciens 007c</name>
    <dbReference type="NCBI Taxonomy" id="1341157"/>
    <lineage>
        <taxon>Bacteria</taxon>
        <taxon>Bacillati</taxon>
        <taxon>Bacillota</taxon>
        <taxon>Clostridia</taxon>
        <taxon>Eubacteriales</taxon>
        <taxon>Oscillospiraceae</taxon>
        <taxon>Ruminococcus</taxon>
    </lineage>
</organism>
<keyword evidence="3" id="KW-1185">Reference proteome</keyword>
<evidence type="ECO:0000313" key="3">
    <source>
        <dbReference type="Proteomes" id="UP000019365"/>
    </source>
</evidence>
<dbReference type="EMBL" id="ATAX01000016">
    <property type="protein sequence ID" value="EWM54421.1"/>
    <property type="molecule type" value="Genomic_DNA"/>
</dbReference>
<dbReference type="AlphaFoldDB" id="W7UGV5"/>
<protein>
    <submittedName>
        <fullName evidence="2">Uncharacterized protein</fullName>
    </submittedName>
</protein>
<sequence length="82" mass="9321">MLMSRKAFCDLDPGKQAMIGFFFILSVLCVIAAVVYLIHRILTYLCFAKKISAKILYAERITLPTGQIMALFTCSYTYKDKV</sequence>
<gene>
    <name evidence="2" type="ORF">RF007C_12490</name>
</gene>
<keyword evidence="1" id="KW-0812">Transmembrane</keyword>
<dbReference type="PATRIC" id="fig|1341157.4.peg.1089"/>
<feature type="transmembrane region" description="Helical" evidence="1">
    <location>
        <begin position="20"/>
        <end position="42"/>
    </location>
</feature>
<comment type="caution">
    <text evidence="2">The sequence shown here is derived from an EMBL/GenBank/DDBJ whole genome shotgun (WGS) entry which is preliminary data.</text>
</comment>
<accession>W7UGV5</accession>